<comment type="caution">
    <text evidence="2">The sequence shown here is derived from an EMBL/GenBank/DDBJ whole genome shotgun (WGS) entry which is preliminary data.</text>
</comment>
<evidence type="ECO:0000256" key="1">
    <source>
        <dbReference type="SAM" id="MobiDB-lite"/>
    </source>
</evidence>
<feature type="region of interest" description="Disordered" evidence="1">
    <location>
        <begin position="18"/>
        <end position="51"/>
    </location>
</feature>
<reference evidence="2" key="1">
    <citation type="journal article" date="2022" name="bioRxiv">
        <title>Sequencing and chromosome-scale assembly of the giantPleurodeles waltlgenome.</title>
        <authorList>
            <person name="Brown T."/>
            <person name="Elewa A."/>
            <person name="Iarovenko S."/>
            <person name="Subramanian E."/>
            <person name="Araus A.J."/>
            <person name="Petzold A."/>
            <person name="Susuki M."/>
            <person name="Suzuki K.-i.T."/>
            <person name="Hayashi T."/>
            <person name="Toyoda A."/>
            <person name="Oliveira C."/>
            <person name="Osipova E."/>
            <person name="Leigh N.D."/>
            <person name="Simon A."/>
            <person name="Yun M.H."/>
        </authorList>
    </citation>
    <scope>NUCLEOTIDE SEQUENCE</scope>
    <source>
        <strain evidence="2">20211129_DDA</strain>
        <tissue evidence="2">Liver</tissue>
    </source>
</reference>
<keyword evidence="3" id="KW-1185">Reference proteome</keyword>
<evidence type="ECO:0000313" key="2">
    <source>
        <dbReference type="EMBL" id="KAJ1213660.1"/>
    </source>
</evidence>
<proteinExistence type="predicted"/>
<evidence type="ECO:0000313" key="3">
    <source>
        <dbReference type="Proteomes" id="UP001066276"/>
    </source>
</evidence>
<accession>A0AAV7WN60</accession>
<organism evidence="2 3">
    <name type="scientific">Pleurodeles waltl</name>
    <name type="common">Iberian ribbed newt</name>
    <dbReference type="NCBI Taxonomy" id="8319"/>
    <lineage>
        <taxon>Eukaryota</taxon>
        <taxon>Metazoa</taxon>
        <taxon>Chordata</taxon>
        <taxon>Craniata</taxon>
        <taxon>Vertebrata</taxon>
        <taxon>Euteleostomi</taxon>
        <taxon>Amphibia</taxon>
        <taxon>Batrachia</taxon>
        <taxon>Caudata</taxon>
        <taxon>Salamandroidea</taxon>
        <taxon>Salamandridae</taxon>
        <taxon>Pleurodelinae</taxon>
        <taxon>Pleurodeles</taxon>
    </lineage>
</organism>
<sequence>MLARAEPRDELKCGLSEAGGRARTMCPERRGSTGTQRPVPQKDPSGIFTRWDHGLEGINETRRSGSAISMDACRSRGAAATSRSPDRCERRTGLAVAQEGARLAAHKGYT</sequence>
<protein>
    <submittedName>
        <fullName evidence="2">Uncharacterized protein</fullName>
    </submittedName>
</protein>
<name>A0AAV7WN60_PLEWA</name>
<dbReference type="Proteomes" id="UP001066276">
    <property type="component" value="Chromosome 1_1"/>
</dbReference>
<gene>
    <name evidence="2" type="ORF">NDU88_001292</name>
</gene>
<dbReference type="AlphaFoldDB" id="A0AAV7WN60"/>
<dbReference type="EMBL" id="JANPWB010000001">
    <property type="protein sequence ID" value="KAJ1213660.1"/>
    <property type="molecule type" value="Genomic_DNA"/>
</dbReference>